<dbReference type="PANTHER" id="PTHR46344">
    <property type="entry name" value="OS02G0202900 PROTEIN"/>
    <property type="match status" value="1"/>
</dbReference>
<dbReference type="Gene3D" id="2.120.10.80">
    <property type="entry name" value="Kelch-type beta propeller"/>
    <property type="match status" value="3"/>
</dbReference>
<dbReference type="Gene3D" id="2.70.130.10">
    <property type="entry name" value="Mannose-6-phosphate receptor binding domain"/>
    <property type="match status" value="2"/>
</dbReference>
<evidence type="ECO:0000313" key="5">
    <source>
        <dbReference type="EMBL" id="CAF1237806.1"/>
    </source>
</evidence>
<keyword evidence="3" id="KW-0732">Signal</keyword>
<dbReference type="SMART" id="SM00612">
    <property type="entry name" value="Kelch"/>
    <property type="match status" value="6"/>
</dbReference>
<dbReference type="InterPro" id="IPR009011">
    <property type="entry name" value="Man6P_isomerase_rcpt-bd_dom_sf"/>
</dbReference>
<dbReference type="PANTHER" id="PTHR46344:SF27">
    <property type="entry name" value="KELCH REPEAT SUPERFAMILY PROTEIN"/>
    <property type="match status" value="1"/>
</dbReference>
<dbReference type="Pfam" id="PF24681">
    <property type="entry name" value="Kelch_KLHDC2_KLHL20_DRC7"/>
    <property type="match status" value="1"/>
</dbReference>
<organism evidence="4 6">
    <name type="scientific">Adineta ricciae</name>
    <name type="common">Rotifer</name>
    <dbReference type="NCBI Taxonomy" id="249248"/>
    <lineage>
        <taxon>Eukaryota</taxon>
        <taxon>Metazoa</taxon>
        <taxon>Spiralia</taxon>
        <taxon>Gnathifera</taxon>
        <taxon>Rotifera</taxon>
        <taxon>Eurotatoria</taxon>
        <taxon>Bdelloidea</taxon>
        <taxon>Adinetida</taxon>
        <taxon>Adinetidae</taxon>
        <taxon>Adineta</taxon>
    </lineage>
</organism>
<comment type="caution">
    <text evidence="4">The sequence shown here is derived from an EMBL/GenBank/DDBJ whole genome shotgun (WGS) entry which is preliminary data.</text>
</comment>
<gene>
    <name evidence="5" type="ORF">EDS130_LOCUS27288</name>
    <name evidence="4" type="ORF">XAT740_LOCUS16328</name>
</gene>
<keyword evidence="2" id="KW-0677">Repeat</keyword>
<protein>
    <submittedName>
        <fullName evidence="4">Uncharacterized protein</fullName>
    </submittedName>
</protein>
<dbReference type="InterPro" id="IPR006652">
    <property type="entry name" value="Kelch_1"/>
</dbReference>
<keyword evidence="6" id="KW-1185">Reference proteome</keyword>
<dbReference type="InterPro" id="IPR015915">
    <property type="entry name" value="Kelch-typ_b-propeller"/>
</dbReference>
<feature type="chain" id="PRO_5036225134" evidence="3">
    <location>
        <begin position="22"/>
        <end position="668"/>
    </location>
</feature>
<dbReference type="EMBL" id="CAJNOR010001037">
    <property type="protein sequence ID" value="CAF1061846.1"/>
    <property type="molecule type" value="Genomic_DNA"/>
</dbReference>
<proteinExistence type="predicted"/>
<dbReference type="EMBL" id="CAJNOJ010000171">
    <property type="protein sequence ID" value="CAF1237806.1"/>
    <property type="molecule type" value="Genomic_DNA"/>
</dbReference>
<dbReference type="SUPFAM" id="SSF50911">
    <property type="entry name" value="Mannose 6-phosphate receptor domain"/>
    <property type="match status" value="1"/>
</dbReference>
<evidence type="ECO:0000313" key="4">
    <source>
        <dbReference type="EMBL" id="CAF1061846.1"/>
    </source>
</evidence>
<evidence type="ECO:0000256" key="3">
    <source>
        <dbReference type="SAM" id="SignalP"/>
    </source>
</evidence>
<evidence type="ECO:0000256" key="2">
    <source>
        <dbReference type="ARBA" id="ARBA00022737"/>
    </source>
</evidence>
<dbReference type="AlphaFoldDB" id="A0A814LB06"/>
<dbReference type="SUPFAM" id="SSF117281">
    <property type="entry name" value="Kelch motif"/>
    <property type="match status" value="2"/>
</dbReference>
<accession>A0A814LB06</accession>
<dbReference type="Proteomes" id="UP000663852">
    <property type="component" value="Unassembled WGS sequence"/>
</dbReference>
<keyword evidence="1" id="KW-0880">Kelch repeat</keyword>
<dbReference type="OrthoDB" id="29460at2759"/>
<reference evidence="4" key="1">
    <citation type="submission" date="2021-02" db="EMBL/GenBank/DDBJ databases">
        <authorList>
            <person name="Nowell W R."/>
        </authorList>
    </citation>
    <scope>NUCLEOTIDE SEQUENCE</scope>
</reference>
<dbReference type="Pfam" id="PF01344">
    <property type="entry name" value="Kelch_1"/>
    <property type="match status" value="1"/>
</dbReference>
<feature type="signal peptide" evidence="3">
    <location>
        <begin position="1"/>
        <end position="21"/>
    </location>
</feature>
<name>A0A814LB06_ADIRI</name>
<evidence type="ECO:0000313" key="6">
    <source>
        <dbReference type="Proteomes" id="UP000663828"/>
    </source>
</evidence>
<sequence length="668" mass="72790">MIQTRIFVVILILLYTTICKCDPCRFEYPGKGVIDITTLGRTDGTAAYADRVSPRQPDYKYSYNPCKPFSKGYYCTNVAVCQISADGQYQYDLGNQGTATWNPGSETDSVPSITYTHDVRTVVIQLQCSTQGKEEFEVLGEDPKNYYVFRLTHKCACWNGCSSTTSTTTTTLVPPSFSPCRFEYPGKGVIDFSFIGRTDEKAAYSDENTRTASNFKYSYNPCRSFSQGTDCIGVSVCQISNEGKYTFPLGTQESSSWNPGSELDSIPSINYSYKNKKVTVLLQCSNDGNNEFQAFGEDPKNNYKFQLTHKCACWNGCSNASSTTTTTITSTSSTTMTTTYQSKWYVTGSTMEARLHPTLTLLNDGKVLLAGGGNSRSLRSAELYNPSTGNWTATGSMYEERSQHTASLLEDGKVLIAGGSNSRRTLIDSAELYDLVTGNWTPTGTMNVARLSHVAIVLSDGKVLVMGGYGHDPIETLNSAEVYDPSSGDWTPTGNMNKARLGHTASLLLNGKVLVVGGDEGKHQGPSNSAELYDPATGNWTMTKNMSNGQEYSTATTLANGKVLVAGYNAELYDPSTGNWLSAGKMNRPRTYHAASVLRNEKVLITGGEYYSPALDSAELYDPSTNIWEATSSMNVKRQQHNACTLTDGRVLVVDGAGPLDSAELFSS</sequence>
<evidence type="ECO:0000256" key="1">
    <source>
        <dbReference type="ARBA" id="ARBA00022441"/>
    </source>
</evidence>
<dbReference type="Proteomes" id="UP000663828">
    <property type="component" value="Unassembled WGS sequence"/>
</dbReference>